<feature type="compositionally biased region" description="Low complexity" evidence="7">
    <location>
        <begin position="128"/>
        <end position="145"/>
    </location>
</feature>
<evidence type="ECO:0000256" key="3">
    <source>
        <dbReference type="ARBA" id="ARBA00023015"/>
    </source>
</evidence>
<keyword evidence="5" id="KW-0804">Transcription</keyword>
<feature type="domain" description="TF-B3" evidence="8">
    <location>
        <begin position="238"/>
        <end position="331"/>
    </location>
</feature>
<evidence type="ECO:0000256" key="1">
    <source>
        <dbReference type="ARBA" id="ARBA00004123"/>
    </source>
</evidence>
<accession>A0A833QQ92</accession>
<evidence type="ECO:0000256" key="2">
    <source>
        <dbReference type="ARBA" id="ARBA00022737"/>
    </source>
</evidence>
<dbReference type="InterPro" id="IPR015300">
    <property type="entry name" value="DNA-bd_pseudobarrel_sf"/>
</dbReference>
<keyword evidence="2" id="KW-0677">Repeat</keyword>
<keyword evidence="4" id="KW-0238">DNA-binding</keyword>
<evidence type="ECO:0000313" key="9">
    <source>
        <dbReference type="EMBL" id="KAF3325996.1"/>
    </source>
</evidence>
<feature type="compositionally biased region" description="Polar residues" evidence="7">
    <location>
        <begin position="174"/>
        <end position="196"/>
    </location>
</feature>
<dbReference type="AlphaFoldDB" id="A0A833QQ92"/>
<comment type="subcellular location">
    <subcellularLocation>
        <location evidence="1">Nucleus</location>
    </subcellularLocation>
</comment>
<name>A0A833QQ92_9POAL</name>
<evidence type="ECO:0000256" key="7">
    <source>
        <dbReference type="SAM" id="MobiDB-lite"/>
    </source>
</evidence>
<dbReference type="CDD" id="cd10017">
    <property type="entry name" value="B3_DNA"/>
    <property type="match status" value="3"/>
</dbReference>
<keyword evidence="3" id="KW-0805">Transcription regulation</keyword>
<dbReference type="SUPFAM" id="SSF101936">
    <property type="entry name" value="DNA-binding pseudobarrel domain"/>
    <property type="match status" value="3"/>
</dbReference>
<dbReference type="Proteomes" id="UP000623129">
    <property type="component" value="Unassembled WGS sequence"/>
</dbReference>
<keyword evidence="10" id="KW-1185">Reference proteome</keyword>
<feature type="domain" description="TF-B3" evidence="8">
    <location>
        <begin position="356"/>
        <end position="449"/>
    </location>
</feature>
<dbReference type="PANTHER" id="PTHR31674">
    <property type="entry name" value="B3 DOMAIN-CONTAINING PROTEIN REM-LIKE 3-RELATED"/>
    <property type="match status" value="1"/>
</dbReference>
<evidence type="ECO:0000256" key="5">
    <source>
        <dbReference type="ARBA" id="ARBA00023163"/>
    </source>
</evidence>
<dbReference type="EMBL" id="SWLB01000019">
    <property type="protein sequence ID" value="KAF3325996.1"/>
    <property type="molecule type" value="Genomic_DNA"/>
</dbReference>
<proteinExistence type="predicted"/>
<dbReference type="InterPro" id="IPR003340">
    <property type="entry name" value="B3_DNA-bd"/>
</dbReference>
<evidence type="ECO:0000259" key="8">
    <source>
        <dbReference type="PROSITE" id="PS50863"/>
    </source>
</evidence>
<dbReference type="OrthoDB" id="683934at2759"/>
<dbReference type="GO" id="GO:0005634">
    <property type="term" value="C:nucleus"/>
    <property type="evidence" value="ECO:0007669"/>
    <property type="project" value="UniProtKB-SubCell"/>
</dbReference>
<evidence type="ECO:0000256" key="4">
    <source>
        <dbReference type="ARBA" id="ARBA00023125"/>
    </source>
</evidence>
<dbReference type="SMART" id="SM01019">
    <property type="entry name" value="B3"/>
    <property type="match status" value="3"/>
</dbReference>
<evidence type="ECO:0000256" key="6">
    <source>
        <dbReference type="ARBA" id="ARBA00023242"/>
    </source>
</evidence>
<dbReference type="InterPro" id="IPR039218">
    <property type="entry name" value="REM_fam"/>
</dbReference>
<organism evidence="9 10">
    <name type="scientific">Carex littledalei</name>
    <dbReference type="NCBI Taxonomy" id="544730"/>
    <lineage>
        <taxon>Eukaryota</taxon>
        <taxon>Viridiplantae</taxon>
        <taxon>Streptophyta</taxon>
        <taxon>Embryophyta</taxon>
        <taxon>Tracheophyta</taxon>
        <taxon>Spermatophyta</taxon>
        <taxon>Magnoliopsida</taxon>
        <taxon>Liliopsida</taxon>
        <taxon>Poales</taxon>
        <taxon>Cyperaceae</taxon>
        <taxon>Cyperoideae</taxon>
        <taxon>Cariceae</taxon>
        <taxon>Carex</taxon>
        <taxon>Carex subgen. Euthyceras</taxon>
    </lineage>
</organism>
<dbReference type="PROSITE" id="PS50863">
    <property type="entry name" value="B3"/>
    <property type="match status" value="3"/>
</dbReference>
<dbReference type="Pfam" id="PF02362">
    <property type="entry name" value="B3"/>
    <property type="match status" value="3"/>
</dbReference>
<gene>
    <name evidence="9" type="ORF">FCM35_KLT09076</name>
</gene>
<dbReference type="Gene3D" id="2.40.330.10">
    <property type="entry name" value="DNA-binding pseudobarrel domain"/>
    <property type="match status" value="3"/>
</dbReference>
<sequence>MAPLKNPNANASPSLTKRPQFFRVLIPNPFVKLPIPQNFMKHLDGDQYSKATLLSPHGKFWHIDLHQEGNDLYLDGGWSDFAKEHDLCTGDFVVFRYEGNMVFTVKVFDVTCCLKEYELASCKSPGCSSTSNESSEVESLTLSQSSEHKDEVQCNSTPSSKKRKSIEISRKRTTSPVTASIKKTQKTSSRSATPTIKKTKRITHVSSTPIKRIEKTTPSSPTPPIKKAHKNSPSLTSLPHFEKIVRPYSSKYMSFPKKFCIRHGLISRKGITLKNLKGKSYDVLLYDRATEVRVGKGWRDFTLENGLRDGDACIFKLVAKSTLLVCLKDVLGEIEAHKDSREEIACNSGRVIEYPQFENIVRPFNLKLGYFTIPRSFCLENGLVKKQHIILEDSDGKKWQIQFLIRNERAKFQKGWSKFSKAHDLKVGKKCIFTLVKENTFRVIIEKKQAENDA</sequence>
<feature type="domain" description="TF-B3" evidence="8">
    <location>
        <begin position="18"/>
        <end position="111"/>
    </location>
</feature>
<reference evidence="9" key="1">
    <citation type="submission" date="2020-01" db="EMBL/GenBank/DDBJ databases">
        <title>Genome sequence of Kobresia littledalei, the first chromosome-level genome in the family Cyperaceae.</title>
        <authorList>
            <person name="Qu G."/>
        </authorList>
    </citation>
    <scope>NUCLEOTIDE SEQUENCE</scope>
    <source>
        <strain evidence="9">C.B.Clarke</strain>
        <tissue evidence="9">Leaf</tissue>
    </source>
</reference>
<keyword evidence="6" id="KW-0539">Nucleus</keyword>
<feature type="region of interest" description="Disordered" evidence="7">
    <location>
        <begin position="122"/>
        <end position="233"/>
    </location>
</feature>
<dbReference type="GO" id="GO:0003677">
    <property type="term" value="F:DNA binding"/>
    <property type="evidence" value="ECO:0007669"/>
    <property type="project" value="UniProtKB-KW"/>
</dbReference>
<dbReference type="PANTHER" id="PTHR31674:SF62">
    <property type="entry name" value="B3 DOMAIN-CONTAINING PROTEIN REM14-RELATED"/>
    <property type="match status" value="1"/>
</dbReference>
<evidence type="ECO:0000313" key="10">
    <source>
        <dbReference type="Proteomes" id="UP000623129"/>
    </source>
</evidence>
<protein>
    <submittedName>
        <fullName evidence="9">Putative B3 domain-containing protein</fullName>
    </submittedName>
</protein>
<comment type="caution">
    <text evidence="9">The sequence shown here is derived from an EMBL/GenBank/DDBJ whole genome shotgun (WGS) entry which is preliminary data.</text>
</comment>